<evidence type="ECO:0000313" key="2">
    <source>
        <dbReference type="EMBL" id="TDQ49093.1"/>
    </source>
</evidence>
<dbReference type="AlphaFoldDB" id="A0A4R6UTP8"/>
<feature type="chain" id="PRO_5020565370" description="Metalloprotease with PDZ domain" evidence="1">
    <location>
        <begin position="19"/>
        <end position="532"/>
    </location>
</feature>
<name>A0A4R6UTP8_9GAMM</name>
<gene>
    <name evidence="2" type="ORF">EV696_10567</name>
</gene>
<comment type="caution">
    <text evidence="2">The sequence shown here is derived from an EMBL/GenBank/DDBJ whole genome shotgun (WGS) entry which is preliminary data.</text>
</comment>
<dbReference type="SUPFAM" id="SSF55486">
    <property type="entry name" value="Metalloproteases ('zincins'), catalytic domain"/>
    <property type="match status" value="1"/>
</dbReference>
<dbReference type="Proteomes" id="UP000295375">
    <property type="component" value="Unassembled WGS sequence"/>
</dbReference>
<evidence type="ECO:0000256" key="1">
    <source>
        <dbReference type="SAM" id="SignalP"/>
    </source>
</evidence>
<dbReference type="RefSeq" id="WP_133589408.1">
    <property type="nucleotide sequence ID" value="NZ_SNYM01000005.1"/>
</dbReference>
<evidence type="ECO:0000313" key="3">
    <source>
        <dbReference type="Proteomes" id="UP000295375"/>
    </source>
</evidence>
<sequence length="532" mass="59717">MRLLLTLFSLLLSVRSLALQLVITEDPAKNSWLVEYVFQQPVKTLQFNPGITPFIDTAWRHQGKSLDGHQLIMEKPASRVAIDITHPYHQTLNRQFTPFIRFSGNRYAMFVDHYLPTKIFDAHNNEIRLTAPTSIRLQSVAERALRFGNTKGSGTLEITATEKRYAYFGVAETSLSKNLETVIDTELPNWIKAIGEKDAKDYEAYFRQHLIGPAPSPLFVALGFAHNDAKPFLDGGYIGGEVLLNISGNGWFENNRANQIVIGHTVAHELAHAWQAQREGPDDKIWLKEGAADLFAYQAMLDLQQMSASEYRAVLKNAHASCMTALSQSRLSSFRSAGFNKAPYHCGHLLLRAAIDSTPKNKAHDIWPILFAKPFAHDFEALNALDEYFAKQNATPGLLPLDQQLDEMNAGTRIAAYSHHIANLNLPTVNVPESKADRVATIIEFILASACPGAWHGYWDKDHYIEPDVDKSCTTLSRDFWISTVNGINIFQQPDEAAQELERSCQRSGYLTLRQHHGTETRKISCSKTQAL</sequence>
<dbReference type="InterPro" id="IPR027268">
    <property type="entry name" value="Peptidase_M4/M1_CTD_sf"/>
</dbReference>
<evidence type="ECO:0008006" key="4">
    <source>
        <dbReference type="Google" id="ProtNLM"/>
    </source>
</evidence>
<proteinExistence type="predicted"/>
<organism evidence="2 3">
    <name type="scientific">Permianibacter aggregans</name>
    <dbReference type="NCBI Taxonomy" id="1510150"/>
    <lineage>
        <taxon>Bacteria</taxon>
        <taxon>Pseudomonadati</taxon>
        <taxon>Pseudomonadota</taxon>
        <taxon>Gammaproteobacteria</taxon>
        <taxon>Pseudomonadales</taxon>
        <taxon>Pseudomonadaceae</taxon>
        <taxon>Permianibacter</taxon>
    </lineage>
</organism>
<protein>
    <recommendedName>
        <fullName evidence="4">Metalloprotease with PDZ domain</fullName>
    </recommendedName>
</protein>
<dbReference type="Gene3D" id="1.10.390.10">
    <property type="entry name" value="Neutral Protease Domain 2"/>
    <property type="match status" value="1"/>
</dbReference>
<reference evidence="2 3" key="1">
    <citation type="submission" date="2019-03" db="EMBL/GenBank/DDBJ databases">
        <title>Genomic Encyclopedia of Type Strains, Phase IV (KMG-IV): sequencing the most valuable type-strain genomes for metagenomic binning, comparative biology and taxonomic classification.</title>
        <authorList>
            <person name="Goeker M."/>
        </authorList>
    </citation>
    <scope>NUCLEOTIDE SEQUENCE [LARGE SCALE GENOMIC DNA]</scope>
    <source>
        <strain evidence="2 3">DSM 103792</strain>
    </source>
</reference>
<accession>A0A4R6UTP8</accession>
<keyword evidence="3" id="KW-1185">Reference proteome</keyword>
<keyword evidence="1" id="KW-0732">Signal</keyword>
<feature type="signal peptide" evidence="1">
    <location>
        <begin position="1"/>
        <end position="18"/>
    </location>
</feature>
<dbReference type="EMBL" id="SNYM01000005">
    <property type="protein sequence ID" value="TDQ49093.1"/>
    <property type="molecule type" value="Genomic_DNA"/>
</dbReference>